<dbReference type="EMBL" id="BSUO01000001">
    <property type="protein sequence ID" value="GMA39612.1"/>
    <property type="molecule type" value="Genomic_DNA"/>
</dbReference>
<dbReference type="PANTHER" id="PTHR43615:SF1">
    <property type="entry name" value="PPDK_N DOMAIN-CONTAINING PROTEIN"/>
    <property type="match status" value="1"/>
</dbReference>
<organism evidence="3 4">
    <name type="scientific">Mobilicoccus caccae</name>
    <dbReference type="NCBI Taxonomy" id="1859295"/>
    <lineage>
        <taxon>Bacteria</taxon>
        <taxon>Bacillati</taxon>
        <taxon>Actinomycetota</taxon>
        <taxon>Actinomycetes</taxon>
        <taxon>Micrococcales</taxon>
        <taxon>Dermatophilaceae</taxon>
        <taxon>Mobilicoccus</taxon>
    </lineage>
</organism>
<dbReference type="Pfam" id="PF01326">
    <property type="entry name" value="PPDK_N"/>
    <property type="match status" value="2"/>
</dbReference>
<dbReference type="Proteomes" id="UP001157126">
    <property type="component" value="Unassembled WGS sequence"/>
</dbReference>
<dbReference type="InterPro" id="IPR002192">
    <property type="entry name" value="PPDK_AMP/ATP-bd"/>
</dbReference>
<dbReference type="RefSeq" id="WP_284303487.1">
    <property type="nucleotide sequence ID" value="NZ_BSUO01000001.1"/>
</dbReference>
<reference evidence="4" key="1">
    <citation type="journal article" date="2019" name="Int. J. Syst. Evol. Microbiol.">
        <title>The Global Catalogue of Microorganisms (GCM) 10K type strain sequencing project: providing services to taxonomists for standard genome sequencing and annotation.</title>
        <authorList>
            <consortium name="The Broad Institute Genomics Platform"/>
            <consortium name="The Broad Institute Genome Sequencing Center for Infectious Disease"/>
            <person name="Wu L."/>
            <person name="Ma J."/>
        </authorList>
    </citation>
    <scope>NUCLEOTIDE SEQUENCE [LARGE SCALE GENOMIC DNA]</scope>
    <source>
        <strain evidence="4">NBRC 113072</strain>
    </source>
</reference>
<feature type="domain" description="Pyruvate phosphate dikinase AMP/ATP-binding" evidence="2">
    <location>
        <begin position="220"/>
        <end position="271"/>
    </location>
</feature>
<dbReference type="Gene3D" id="3.30.1490.20">
    <property type="entry name" value="ATP-grasp fold, A domain"/>
    <property type="match status" value="1"/>
</dbReference>
<keyword evidence="4" id="KW-1185">Reference proteome</keyword>
<feature type="domain" description="PEP-utilising enzyme mobile" evidence="1">
    <location>
        <begin position="763"/>
        <end position="832"/>
    </location>
</feature>
<dbReference type="SUPFAM" id="SSF56059">
    <property type="entry name" value="Glutathione synthetase ATP-binding domain-like"/>
    <property type="match status" value="1"/>
</dbReference>
<dbReference type="InterPro" id="IPR051549">
    <property type="entry name" value="PEP_Utilizing_Enz"/>
</dbReference>
<comment type="caution">
    <text evidence="3">The sequence shown here is derived from an EMBL/GenBank/DDBJ whole genome shotgun (WGS) entry which is preliminary data.</text>
</comment>
<dbReference type="InterPro" id="IPR036637">
    <property type="entry name" value="Phosphohistidine_dom_sf"/>
</dbReference>
<feature type="domain" description="Pyruvate phosphate dikinase AMP/ATP-binding" evidence="2">
    <location>
        <begin position="6"/>
        <end position="212"/>
    </location>
</feature>
<dbReference type="SUPFAM" id="SSF52009">
    <property type="entry name" value="Phosphohistidine domain"/>
    <property type="match status" value="1"/>
</dbReference>
<sequence length="838" mass="88817">MTGSADVGGKGANLIRLRDAGVPVPPFVVVPVEEYHEFVRVHGLDAVITEALGAGGAAAASALIRQAFRRPMSGEQRARLTDVVGDLAAAPVAVRSSATAEDLPEASFAGQQDTFLEVAGIDQILEKVIECWSSLWTERAITYRARNDVPLEGLGLAVVIQEQVAAEASGVVFTADPLTGRRDRVVVDAVRGLGEALVSGQVTPDHYEVEGPVVVERAVQGEAPVLSEAQLLALVRLCRRVATDFGAPQDIEFTCVGDELQIVQSRAITSLYPTPEGPREAVYISVGAIQGVLAPLTPLGREILTIFAAGAATVFGHTVDHRTNPFVQAAGERLWVRVDRLLTGPARRLVLRILPIGDPVAATIVRTLADEPAYAPRRERSSLVGVGRSAAGAVLPRLPRIGRNLRDPEAARARFLAVVEDYVAAVREDFAAAGAVSDPADRLRARLDVVEGRMSRALAVMFSEFLPVMGPSVLMLVRLRALAARTGLVDADALALTVLRSLPDNVTTEMDLALYAASRRIAGDPESVRAMTGEPGERAAAYRAGELPAVVTAVLGEFLDRYGMRGVAEIDVGAPRWREHPEQVVRTVQTYLGDVDHAASYEQGRRAAAEAIERLAAASSPVRAAQIRFLAGRLRGLFGLRETPKFTLVRTLGLVRTALAESGADLVAAGRLDAADDVFFLRVDELRTAFDVDHRGLVGERRAAREREGRRGQLPVVLLGDGRAFSSAPGSGDADLVGTGVSPGVVTAAVRVVDDPASAGLLPGEILVCRGTDPAWTPLFLTAGGLVTEVGGLMTHGSVVAREYGLPAVVGVGRATERLRTGEVITVHGSSGEIMRVE</sequence>
<dbReference type="InterPro" id="IPR013815">
    <property type="entry name" value="ATP_grasp_subdomain_1"/>
</dbReference>
<dbReference type="PANTHER" id="PTHR43615">
    <property type="entry name" value="PHOSPHOENOLPYRUVATE SYNTHASE-RELATED"/>
    <property type="match status" value="1"/>
</dbReference>
<gene>
    <name evidence="3" type="ORF">GCM10025883_16570</name>
</gene>
<evidence type="ECO:0000313" key="4">
    <source>
        <dbReference type="Proteomes" id="UP001157126"/>
    </source>
</evidence>
<proteinExistence type="predicted"/>
<dbReference type="Pfam" id="PF00391">
    <property type="entry name" value="PEP-utilizers"/>
    <property type="match status" value="1"/>
</dbReference>
<dbReference type="Gene3D" id="3.30.470.20">
    <property type="entry name" value="ATP-grasp fold, B domain"/>
    <property type="match status" value="2"/>
</dbReference>
<dbReference type="Gene3D" id="3.50.30.10">
    <property type="entry name" value="Phosphohistidine domain"/>
    <property type="match status" value="1"/>
</dbReference>
<evidence type="ECO:0000313" key="3">
    <source>
        <dbReference type="EMBL" id="GMA39612.1"/>
    </source>
</evidence>
<name>A0ABQ6INV7_9MICO</name>
<dbReference type="InterPro" id="IPR008279">
    <property type="entry name" value="PEP-util_enz_mobile_dom"/>
</dbReference>
<protein>
    <submittedName>
        <fullName evidence="3">Phosphoenolpyruvate synthase</fullName>
    </submittedName>
</protein>
<evidence type="ECO:0000259" key="2">
    <source>
        <dbReference type="Pfam" id="PF01326"/>
    </source>
</evidence>
<accession>A0ABQ6INV7</accession>
<evidence type="ECO:0000259" key="1">
    <source>
        <dbReference type="Pfam" id="PF00391"/>
    </source>
</evidence>